<evidence type="ECO:0000313" key="6">
    <source>
        <dbReference type="Proteomes" id="UP000294902"/>
    </source>
</evidence>
<dbReference type="InterPro" id="IPR007621">
    <property type="entry name" value="TPM_dom"/>
</dbReference>
<protein>
    <recommendedName>
        <fullName evidence="4">TPM domain-containing protein</fullName>
    </recommendedName>
</protein>
<dbReference type="RefSeq" id="WP_165878566.1">
    <property type="nucleotide sequence ID" value="NZ_SMAL01000008.1"/>
</dbReference>
<evidence type="ECO:0000259" key="4">
    <source>
        <dbReference type="Pfam" id="PF04536"/>
    </source>
</evidence>
<evidence type="ECO:0000313" key="5">
    <source>
        <dbReference type="EMBL" id="TCT13872.1"/>
    </source>
</evidence>
<keyword evidence="6" id="KW-1185">Reference proteome</keyword>
<dbReference type="Pfam" id="PF04536">
    <property type="entry name" value="TPM_phosphatase"/>
    <property type="match status" value="1"/>
</dbReference>
<keyword evidence="2" id="KW-1133">Transmembrane helix</keyword>
<organism evidence="5 6">
    <name type="scientific">Natranaerovirga pectinivora</name>
    <dbReference type="NCBI Taxonomy" id="682400"/>
    <lineage>
        <taxon>Bacteria</taxon>
        <taxon>Bacillati</taxon>
        <taxon>Bacillota</taxon>
        <taxon>Clostridia</taxon>
        <taxon>Lachnospirales</taxon>
        <taxon>Natranaerovirgaceae</taxon>
        <taxon>Natranaerovirga</taxon>
    </lineage>
</organism>
<gene>
    <name evidence="5" type="ORF">EDC18_108110</name>
</gene>
<comment type="caution">
    <text evidence="5">The sequence shown here is derived from an EMBL/GenBank/DDBJ whole genome shotgun (WGS) entry which is preliminary data.</text>
</comment>
<reference evidence="5 6" key="1">
    <citation type="submission" date="2019-03" db="EMBL/GenBank/DDBJ databases">
        <title>Genomic Encyclopedia of Type Strains, Phase IV (KMG-IV): sequencing the most valuable type-strain genomes for metagenomic binning, comparative biology and taxonomic classification.</title>
        <authorList>
            <person name="Goeker M."/>
        </authorList>
    </citation>
    <scope>NUCLEOTIDE SEQUENCE [LARGE SCALE GENOMIC DNA]</scope>
    <source>
        <strain evidence="5 6">DSM 24629</strain>
    </source>
</reference>
<feature type="signal peptide" evidence="3">
    <location>
        <begin position="1"/>
        <end position="28"/>
    </location>
</feature>
<proteinExistence type="predicted"/>
<dbReference type="PANTHER" id="PTHR30373">
    <property type="entry name" value="UPF0603 PROTEIN YGCG"/>
    <property type="match status" value="1"/>
</dbReference>
<evidence type="ECO:0000256" key="2">
    <source>
        <dbReference type="SAM" id="Phobius"/>
    </source>
</evidence>
<dbReference type="PANTHER" id="PTHR30373:SF2">
    <property type="entry name" value="UPF0603 PROTEIN YGCG"/>
    <property type="match status" value="1"/>
</dbReference>
<dbReference type="AlphaFoldDB" id="A0A4V2V050"/>
<dbReference type="Gene3D" id="3.10.310.50">
    <property type="match status" value="1"/>
</dbReference>
<sequence length="253" mass="27499">MATRSRRIVRGLVTLYVLLSLVSTVALAANYPRPTNVFYVNDYANVLDQQTRQHIESVARVLESRTSAQVVVVTINDLNNEPLEEYSLGLFRDWGIGHARENNGVLILLDISGRQSRIEVGYGLEGALPDGKTGRIQDNFMVPFFRENNFSQGITEGFNVIVNEIYSEYGFDENEFVGEGALAGDERPSEEIPPIFILIGAVLVIIFVIIDFRLTGGVMTYTVIRSLGRSSGSGGSTRGGGGSAGGGGSSRGW</sequence>
<name>A0A4V2V050_9FIRM</name>
<keyword evidence="2" id="KW-0472">Membrane</keyword>
<feature type="chain" id="PRO_5020545781" description="TPM domain-containing protein" evidence="3">
    <location>
        <begin position="29"/>
        <end position="253"/>
    </location>
</feature>
<accession>A0A4V2V050</accession>
<feature type="domain" description="TPM" evidence="4">
    <location>
        <begin position="40"/>
        <end position="162"/>
    </location>
</feature>
<feature type="region of interest" description="Disordered" evidence="1">
    <location>
        <begin position="230"/>
        <end position="253"/>
    </location>
</feature>
<dbReference type="Proteomes" id="UP000294902">
    <property type="component" value="Unassembled WGS sequence"/>
</dbReference>
<keyword evidence="3" id="KW-0732">Signal</keyword>
<keyword evidence="2" id="KW-0812">Transmembrane</keyword>
<feature type="transmembrane region" description="Helical" evidence="2">
    <location>
        <begin position="195"/>
        <end position="214"/>
    </location>
</feature>
<feature type="compositionally biased region" description="Gly residues" evidence="1">
    <location>
        <begin position="231"/>
        <end position="253"/>
    </location>
</feature>
<dbReference type="EMBL" id="SMAL01000008">
    <property type="protein sequence ID" value="TCT13872.1"/>
    <property type="molecule type" value="Genomic_DNA"/>
</dbReference>
<evidence type="ECO:0000256" key="1">
    <source>
        <dbReference type="SAM" id="MobiDB-lite"/>
    </source>
</evidence>
<evidence type="ECO:0000256" key="3">
    <source>
        <dbReference type="SAM" id="SignalP"/>
    </source>
</evidence>